<evidence type="ECO:0000256" key="3">
    <source>
        <dbReference type="ARBA" id="ARBA00022475"/>
    </source>
</evidence>
<proteinExistence type="predicted"/>
<evidence type="ECO:0000256" key="4">
    <source>
        <dbReference type="ARBA" id="ARBA00022692"/>
    </source>
</evidence>
<feature type="transmembrane region" description="Helical" evidence="7">
    <location>
        <begin position="224"/>
        <end position="245"/>
    </location>
</feature>
<comment type="subcellular location">
    <subcellularLocation>
        <location evidence="1">Cell membrane</location>
        <topology evidence="1">Multi-pass membrane protein</topology>
    </subcellularLocation>
</comment>
<feature type="transmembrane region" description="Helical" evidence="7">
    <location>
        <begin position="266"/>
        <end position="287"/>
    </location>
</feature>
<sequence>MLARYFQASLVKRIMWAFVLGCIIGGIAHAAGWGFPEKLAVLGDIFVAGLKAVVIPVIFFSLLSGATTIETDKFGSVGKRVVMSYGLTILVAALVGTIMALSFNVGSGFALEGISSSVTGAQNLGADSISGTLYNTFIGALANPFSALSSSNFLGVIVAALVIGIALKVNEESHPGSPLVKIIGHVNDTMLTIVGWVMHFAPIGIFGIVVSSIGVYGATLAGTFASILGALVAAMVFVALIVYPLTHYLLARQNPYAVMWRIFKTAGVTAFFTRSSAATLPVSIATMDDMGVDQSVSRFALPIGATMNMTGAAITVAVFTIFAANVFEVHLGLMELMIVIFSAAIVSVGAGGVPSGSLMLLFVSLNALGLSADQSGLVVGLAFTLTAIQDSFETCLNVFGDNVITHGVDQSLKS</sequence>
<dbReference type="Gene3D" id="1.10.3860.10">
    <property type="entry name" value="Sodium:dicarboxylate symporter"/>
    <property type="match status" value="1"/>
</dbReference>
<dbReference type="PANTHER" id="PTHR42865">
    <property type="entry name" value="PROTON/GLUTAMATE-ASPARTATE SYMPORTER"/>
    <property type="match status" value="1"/>
</dbReference>
<accession>A0ABN8EF74</accession>
<evidence type="ECO:0000256" key="6">
    <source>
        <dbReference type="ARBA" id="ARBA00023136"/>
    </source>
</evidence>
<dbReference type="PRINTS" id="PR00173">
    <property type="entry name" value="EDTRNSPORT"/>
</dbReference>
<keyword evidence="5 7" id="KW-1133">Transmembrane helix</keyword>
<dbReference type="InterPro" id="IPR001991">
    <property type="entry name" value="Na-dicarboxylate_symporter"/>
</dbReference>
<keyword evidence="9" id="KW-1185">Reference proteome</keyword>
<dbReference type="EMBL" id="CAKLPX010000001">
    <property type="protein sequence ID" value="CAH0990901.1"/>
    <property type="molecule type" value="Genomic_DNA"/>
</dbReference>
<name>A0ABN8EF74_9GAMM</name>
<evidence type="ECO:0000256" key="7">
    <source>
        <dbReference type="SAM" id="Phobius"/>
    </source>
</evidence>
<evidence type="ECO:0000256" key="1">
    <source>
        <dbReference type="ARBA" id="ARBA00004651"/>
    </source>
</evidence>
<feature type="transmembrane region" description="Helical" evidence="7">
    <location>
        <begin position="191"/>
        <end position="218"/>
    </location>
</feature>
<dbReference type="PANTHER" id="PTHR42865:SF7">
    <property type="entry name" value="PROTON_GLUTAMATE-ASPARTATE SYMPORTER"/>
    <property type="match status" value="1"/>
</dbReference>
<organism evidence="8 9">
    <name type="scientific">Sinobacterium norvegicum</name>
    <dbReference type="NCBI Taxonomy" id="1641715"/>
    <lineage>
        <taxon>Bacteria</taxon>
        <taxon>Pseudomonadati</taxon>
        <taxon>Pseudomonadota</taxon>
        <taxon>Gammaproteobacteria</taxon>
        <taxon>Cellvibrionales</taxon>
        <taxon>Spongiibacteraceae</taxon>
        <taxon>Sinobacterium</taxon>
    </lineage>
</organism>
<evidence type="ECO:0000256" key="2">
    <source>
        <dbReference type="ARBA" id="ARBA00022448"/>
    </source>
</evidence>
<dbReference type="SUPFAM" id="SSF118215">
    <property type="entry name" value="Proton glutamate symport protein"/>
    <property type="match status" value="1"/>
</dbReference>
<keyword evidence="4 7" id="KW-0812">Transmembrane</keyword>
<evidence type="ECO:0000313" key="9">
    <source>
        <dbReference type="Proteomes" id="UP000838100"/>
    </source>
</evidence>
<dbReference type="InterPro" id="IPR036458">
    <property type="entry name" value="Na:dicarbo_symporter_sf"/>
</dbReference>
<keyword evidence="2" id="KW-0813">Transport</keyword>
<evidence type="ECO:0000313" key="8">
    <source>
        <dbReference type="EMBL" id="CAH0990901.1"/>
    </source>
</evidence>
<feature type="transmembrane region" description="Helical" evidence="7">
    <location>
        <begin position="81"/>
        <end position="103"/>
    </location>
</feature>
<feature type="transmembrane region" description="Helical" evidence="7">
    <location>
        <begin position="14"/>
        <end position="33"/>
    </location>
</feature>
<comment type="caution">
    <text evidence="8">The sequence shown here is derived from an EMBL/GenBank/DDBJ whole genome shotgun (WGS) entry which is preliminary data.</text>
</comment>
<dbReference type="Pfam" id="PF00375">
    <property type="entry name" value="SDF"/>
    <property type="match status" value="1"/>
</dbReference>
<feature type="transmembrane region" description="Helical" evidence="7">
    <location>
        <begin position="45"/>
        <end position="69"/>
    </location>
</feature>
<evidence type="ECO:0000256" key="5">
    <source>
        <dbReference type="ARBA" id="ARBA00022989"/>
    </source>
</evidence>
<keyword evidence="3" id="KW-1003">Cell membrane</keyword>
<keyword evidence="6 7" id="KW-0472">Membrane</keyword>
<protein>
    <submittedName>
        <fullName evidence="8">Serine/threonine transporter SstT</fullName>
    </submittedName>
</protein>
<dbReference type="Proteomes" id="UP000838100">
    <property type="component" value="Unassembled WGS sequence"/>
</dbReference>
<gene>
    <name evidence="8" type="primary">sstT</name>
    <name evidence="8" type="ORF">SIN8267_01001</name>
</gene>
<feature type="transmembrane region" description="Helical" evidence="7">
    <location>
        <begin position="299"/>
        <end position="324"/>
    </location>
</feature>
<feature type="transmembrane region" description="Helical" evidence="7">
    <location>
        <begin position="336"/>
        <end position="363"/>
    </location>
</feature>
<reference evidence="8" key="1">
    <citation type="submission" date="2021-12" db="EMBL/GenBank/DDBJ databases">
        <authorList>
            <person name="Rodrigo-Torres L."/>
            <person name="Arahal R. D."/>
            <person name="Lucena T."/>
        </authorList>
    </citation>
    <scope>NUCLEOTIDE SEQUENCE</scope>
    <source>
        <strain evidence="8">CECT 8267</strain>
    </source>
</reference>
<feature type="transmembrane region" description="Helical" evidence="7">
    <location>
        <begin position="153"/>
        <end position="170"/>
    </location>
</feature>